<evidence type="ECO:0000256" key="4">
    <source>
        <dbReference type="ARBA" id="ARBA00022840"/>
    </source>
</evidence>
<keyword evidence="3 8" id="KW-0547">Nucleotide-binding</keyword>
<dbReference type="GO" id="GO:0004814">
    <property type="term" value="F:arginine-tRNA ligase activity"/>
    <property type="evidence" value="ECO:0007669"/>
    <property type="project" value="UniProtKB-UniRule"/>
</dbReference>
<dbReference type="Proteomes" id="UP000248745">
    <property type="component" value="Unassembled WGS sequence"/>
</dbReference>
<evidence type="ECO:0000256" key="2">
    <source>
        <dbReference type="ARBA" id="ARBA00022598"/>
    </source>
</evidence>
<dbReference type="InterPro" id="IPR001278">
    <property type="entry name" value="Arg-tRNA-ligase"/>
</dbReference>
<dbReference type="HAMAP" id="MF_00123">
    <property type="entry name" value="Arg_tRNA_synth"/>
    <property type="match status" value="1"/>
</dbReference>
<keyword evidence="13" id="KW-1185">Reference proteome</keyword>
<evidence type="ECO:0000256" key="9">
    <source>
        <dbReference type="RuleBase" id="RU363038"/>
    </source>
</evidence>
<dbReference type="AlphaFoldDB" id="A0A2W2AM03"/>
<sequence length="639" mass="72731">MTLVAQIKCAAADALKHLFPEADIQLSMITVNQTKPEFTGDYTIVLFPFVKQLRQKPDVLGNQLGSYLVEKNELFTEFQIVSGFLNLTISDSYWTNLLVNHFNDAHFGEKPKQDRRVMVEYSSPNTNKPLHFGHLRNNFLGFAMGEILKANGNQVVKANLINDRGIHICKSMIAWQRFADGATPESTDTKGDHLVGDYYVKFNDILKEQTAPIMDRIFHGDFDDLDAAAADKAAKLIAAYNKPEVKDDKDKADKIKGDIKEIAQNHTEIQLAAKEMLRQWEAGDLEVRKLWETMNGWVYQGFSETYKRLGVDFDKMYYESETYLLGKEIVVKGLEKGVLFKKEDGSVWIDLTADGLDEKLLLRGDGTSVYMTQDLGTAVLKYNDFKLNQSIYVIADEQNYHMQVLKLILEKLGEPCADGVFHLSYGMVELPTGRMKSREGTVVDADDMINEMLRLAQEQTEEAGKTEGFTQEELKKLYNTIGLGALKFYLLRVDPKKKMIFDPKESIDLHGFTATFIQYAHARICSILRKEHVAVMPDNAGFHHFKMTAPFEKAEKDLIITLDQYPMMLESAAAEYNPSQLCSYAFHLAQLFNTFYDQHSIANAESEEKKQLRLMLIVMTAQILRRSMKLCGINLPEKM</sequence>
<dbReference type="InterPro" id="IPR035684">
    <property type="entry name" value="ArgRS_core"/>
</dbReference>
<dbReference type="GO" id="GO:0005524">
    <property type="term" value="F:ATP binding"/>
    <property type="evidence" value="ECO:0007669"/>
    <property type="project" value="UniProtKB-UniRule"/>
</dbReference>
<keyword evidence="5 8" id="KW-0648">Protein biosynthesis</keyword>
<dbReference type="GO" id="GO:0005737">
    <property type="term" value="C:cytoplasm"/>
    <property type="evidence" value="ECO:0007669"/>
    <property type="project" value="UniProtKB-SubCell"/>
</dbReference>
<dbReference type="PANTHER" id="PTHR11956">
    <property type="entry name" value="ARGINYL-TRNA SYNTHETASE"/>
    <property type="match status" value="1"/>
</dbReference>
<keyword evidence="4 8" id="KW-0067">ATP-binding</keyword>
<dbReference type="Pfam" id="PF03485">
    <property type="entry name" value="Arg_tRNA_synt_N"/>
    <property type="match status" value="1"/>
</dbReference>
<name>A0A2W2AM03_9BACT</name>
<dbReference type="FunFam" id="1.10.730.10:FF:000006">
    <property type="entry name" value="Arginyl-tRNA synthetase 2, mitochondrial"/>
    <property type="match status" value="1"/>
</dbReference>
<organism evidence="12 13">
    <name type="scientific">Taibaiella soli</name>
    <dbReference type="NCBI Taxonomy" id="1649169"/>
    <lineage>
        <taxon>Bacteria</taxon>
        <taxon>Pseudomonadati</taxon>
        <taxon>Bacteroidota</taxon>
        <taxon>Chitinophagia</taxon>
        <taxon>Chitinophagales</taxon>
        <taxon>Chitinophagaceae</taxon>
        <taxon>Taibaiella</taxon>
    </lineage>
</organism>
<keyword evidence="2 8" id="KW-0436">Ligase</keyword>
<evidence type="ECO:0000256" key="3">
    <source>
        <dbReference type="ARBA" id="ARBA00022741"/>
    </source>
</evidence>
<dbReference type="InterPro" id="IPR008909">
    <property type="entry name" value="DALR_anticod-bd"/>
</dbReference>
<dbReference type="SMART" id="SM01016">
    <property type="entry name" value="Arg_tRNA_synt_N"/>
    <property type="match status" value="1"/>
</dbReference>
<dbReference type="InterPro" id="IPR005148">
    <property type="entry name" value="Arg-tRNA-synth_N"/>
</dbReference>
<evidence type="ECO:0000256" key="8">
    <source>
        <dbReference type="HAMAP-Rule" id="MF_00123"/>
    </source>
</evidence>
<proteinExistence type="inferred from homology"/>
<dbReference type="SUPFAM" id="SSF47323">
    <property type="entry name" value="Anticodon-binding domain of a subclass of class I aminoacyl-tRNA synthetases"/>
    <property type="match status" value="1"/>
</dbReference>
<evidence type="ECO:0000259" key="10">
    <source>
        <dbReference type="SMART" id="SM00836"/>
    </source>
</evidence>
<dbReference type="Gene3D" id="3.30.1360.70">
    <property type="entry name" value="Arginyl tRNA synthetase N-terminal domain"/>
    <property type="match status" value="1"/>
</dbReference>
<comment type="subunit">
    <text evidence="8">Monomer.</text>
</comment>
<dbReference type="EC" id="6.1.1.19" evidence="8"/>
<dbReference type="SUPFAM" id="SSF52374">
    <property type="entry name" value="Nucleotidylyl transferase"/>
    <property type="match status" value="1"/>
</dbReference>
<keyword evidence="6 8" id="KW-0030">Aminoacyl-tRNA synthetase</keyword>
<dbReference type="PRINTS" id="PR01038">
    <property type="entry name" value="TRNASYNTHARG"/>
</dbReference>
<dbReference type="EMBL" id="QKTW01000014">
    <property type="protein sequence ID" value="PZF73330.1"/>
    <property type="molecule type" value="Genomic_DNA"/>
</dbReference>
<dbReference type="NCBIfam" id="TIGR00456">
    <property type="entry name" value="argS"/>
    <property type="match status" value="1"/>
</dbReference>
<dbReference type="InterPro" id="IPR009080">
    <property type="entry name" value="tRNAsynth_Ia_anticodon-bd"/>
</dbReference>
<accession>A0A2W2AM03</accession>
<dbReference type="Gene3D" id="1.10.730.10">
    <property type="entry name" value="Isoleucyl-tRNA Synthetase, Domain 1"/>
    <property type="match status" value="1"/>
</dbReference>
<feature type="domain" description="Arginyl tRNA synthetase N-terminal" evidence="11">
    <location>
        <begin position="5"/>
        <end position="89"/>
    </location>
</feature>
<evidence type="ECO:0000313" key="12">
    <source>
        <dbReference type="EMBL" id="PZF73330.1"/>
    </source>
</evidence>
<feature type="domain" description="DALR anticodon binding" evidence="10">
    <location>
        <begin position="517"/>
        <end position="639"/>
    </location>
</feature>
<dbReference type="GO" id="GO:0006420">
    <property type="term" value="P:arginyl-tRNA aminoacylation"/>
    <property type="evidence" value="ECO:0007669"/>
    <property type="project" value="UniProtKB-UniRule"/>
</dbReference>
<evidence type="ECO:0000256" key="5">
    <source>
        <dbReference type="ARBA" id="ARBA00022917"/>
    </source>
</evidence>
<reference evidence="12 13" key="1">
    <citation type="submission" date="2018-06" db="EMBL/GenBank/DDBJ databases">
        <title>Mucibacter soli gen. nov., sp. nov., a new member of the family Chitinophagaceae producing mucin.</title>
        <authorList>
            <person name="Kim M.-K."/>
            <person name="Park S."/>
            <person name="Kim T.-S."/>
            <person name="Joung Y."/>
            <person name="Han J.-H."/>
            <person name="Kim S.B."/>
        </authorList>
    </citation>
    <scope>NUCLEOTIDE SEQUENCE [LARGE SCALE GENOMIC DNA]</scope>
    <source>
        <strain evidence="12 13">R1-15</strain>
    </source>
</reference>
<protein>
    <recommendedName>
        <fullName evidence="8">Arginine--tRNA ligase</fullName>
        <ecNumber evidence="8">6.1.1.19</ecNumber>
    </recommendedName>
    <alternativeName>
        <fullName evidence="8">Arginyl-tRNA synthetase</fullName>
        <shortName evidence="8">ArgRS</shortName>
    </alternativeName>
</protein>
<comment type="caution">
    <text evidence="12">The sequence shown here is derived from an EMBL/GenBank/DDBJ whole genome shotgun (WGS) entry which is preliminary data.</text>
</comment>
<dbReference type="PANTHER" id="PTHR11956:SF5">
    <property type="entry name" value="ARGININE--TRNA LIGASE, CYTOPLASMIC"/>
    <property type="match status" value="1"/>
</dbReference>
<dbReference type="InterPro" id="IPR036695">
    <property type="entry name" value="Arg-tRNA-synth_N_sf"/>
</dbReference>
<dbReference type="OrthoDB" id="9805987at2"/>
<comment type="catalytic activity">
    <reaction evidence="7 8">
        <text>tRNA(Arg) + L-arginine + ATP = L-arginyl-tRNA(Arg) + AMP + diphosphate</text>
        <dbReference type="Rhea" id="RHEA:20301"/>
        <dbReference type="Rhea" id="RHEA-COMP:9658"/>
        <dbReference type="Rhea" id="RHEA-COMP:9673"/>
        <dbReference type="ChEBI" id="CHEBI:30616"/>
        <dbReference type="ChEBI" id="CHEBI:32682"/>
        <dbReference type="ChEBI" id="CHEBI:33019"/>
        <dbReference type="ChEBI" id="CHEBI:78442"/>
        <dbReference type="ChEBI" id="CHEBI:78513"/>
        <dbReference type="ChEBI" id="CHEBI:456215"/>
        <dbReference type="EC" id="6.1.1.19"/>
    </reaction>
</comment>
<dbReference type="SUPFAM" id="SSF55190">
    <property type="entry name" value="Arginyl-tRNA synthetase (ArgRS), N-terminal 'additional' domain"/>
    <property type="match status" value="1"/>
</dbReference>
<gene>
    <name evidence="8" type="primary">argS</name>
    <name evidence="12" type="ORF">DN068_09180</name>
</gene>
<dbReference type="RefSeq" id="WP_110998609.1">
    <property type="nucleotide sequence ID" value="NZ_QKTW01000014.1"/>
</dbReference>
<dbReference type="Pfam" id="PF05746">
    <property type="entry name" value="DALR_1"/>
    <property type="match status" value="1"/>
</dbReference>
<evidence type="ECO:0000259" key="11">
    <source>
        <dbReference type="SMART" id="SM01016"/>
    </source>
</evidence>
<dbReference type="Gene3D" id="3.40.50.620">
    <property type="entry name" value="HUPs"/>
    <property type="match status" value="1"/>
</dbReference>
<comment type="caution">
    <text evidence="8">Lacks conserved residue(s) required for the propagation of feature annotation.</text>
</comment>
<dbReference type="InterPro" id="IPR014729">
    <property type="entry name" value="Rossmann-like_a/b/a_fold"/>
</dbReference>
<evidence type="ECO:0000256" key="7">
    <source>
        <dbReference type="ARBA" id="ARBA00049339"/>
    </source>
</evidence>
<evidence type="ECO:0000256" key="6">
    <source>
        <dbReference type="ARBA" id="ARBA00023146"/>
    </source>
</evidence>
<comment type="similarity">
    <text evidence="1 8 9">Belongs to the class-I aminoacyl-tRNA synthetase family.</text>
</comment>
<evidence type="ECO:0000256" key="1">
    <source>
        <dbReference type="ARBA" id="ARBA00005594"/>
    </source>
</evidence>
<dbReference type="Pfam" id="PF00750">
    <property type="entry name" value="tRNA-synt_1d"/>
    <property type="match status" value="2"/>
</dbReference>
<dbReference type="SMART" id="SM00836">
    <property type="entry name" value="DALR_1"/>
    <property type="match status" value="1"/>
</dbReference>
<comment type="subcellular location">
    <subcellularLocation>
        <location evidence="8">Cytoplasm</location>
    </subcellularLocation>
</comment>
<evidence type="ECO:0000313" key="13">
    <source>
        <dbReference type="Proteomes" id="UP000248745"/>
    </source>
</evidence>
<keyword evidence="8" id="KW-0963">Cytoplasm</keyword>